<keyword evidence="3" id="KW-0378">Hydrolase</keyword>
<dbReference type="PANTHER" id="PTHR21661:SF35">
    <property type="entry name" value="EPOXIDE HYDROLASE"/>
    <property type="match status" value="1"/>
</dbReference>
<comment type="caution">
    <text evidence="7">The sequence shown here is derived from an EMBL/GenBank/DDBJ whole genome shotgun (WGS) entry which is preliminary data.</text>
</comment>
<feature type="active site" description="Proton donor" evidence="4">
    <location>
        <position position="310"/>
    </location>
</feature>
<dbReference type="PRINTS" id="PR00412">
    <property type="entry name" value="EPOXHYDRLASE"/>
</dbReference>
<evidence type="ECO:0000256" key="5">
    <source>
        <dbReference type="SAM" id="MobiDB-lite"/>
    </source>
</evidence>
<evidence type="ECO:0000313" key="7">
    <source>
        <dbReference type="EMBL" id="NYD71995.1"/>
    </source>
</evidence>
<accession>A0A852STD4</accession>
<dbReference type="RefSeq" id="WP_179548823.1">
    <property type="nucleotide sequence ID" value="NZ_BSEW01000002.1"/>
</dbReference>
<dbReference type="Pfam" id="PF06441">
    <property type="entry name" value="EHN"/>
    <property type="match status" value="1"/>
</dbReference>
<evidence type="ECO:0000256" key="4">
    <source>
        <dbReference type="PIRSR" id="PIRSR001112-1"/>
    </source>
</evidence>
<dbReference type="EMBL" id="JACCBM010000001">
    <property type="protein sequence ID" value="NYD71995.1"/>
    <property type="molecule type" value="Genomic_DNA"/>
</dbReference>
<dbReference type="PANTHER" id="PTHR21661">
    <property type="entry name" value="EPOXIDE HYDROLASE 1-RELATED"/>
    <property type="match status" value="1"/>
</dbReference>
<reference evidence="7 8" key="1">
    <citation type="submission" date="2020-07" db="EMBL/GenBank/DDBJ databases">
        <title>Sequencing the genomes of 1000 actinobacteria strains.</title>
        <authorList>
            <person name="Klenk H.-P."/>
        </authorList>
    </citation>
    <scope>NUCLEOTIDE SEQUENCE [LARGE SCALE GENOMIC DNA]</scope>
    <source>
        <strain evidence="7 8">DSM 26474</strain>
    </source>
</reference>
<dbReference type="InterPro" id="IPR010497">
    <property type="entry name" value="Epoxide_hydro_N"/>
</dbReference>
<protein>
    <submittedName>
        <fullName evidence="7">Pimeloyl-ACP methyl ester carboxylesterase</fullName>
    </submittedName>
</protein>
<feature type="active site" description="Nucleophile" evidence="4">
    <location>
        <position position="179"/>
    </location>
</feature>
<feature type="region of interest" description="Disordered" evidence="5">
    <location>
        <begin position="1"/>
        <end position="22"/>
    </location>
</feature>
<sequence length="382" mass="41994">MTTSPDQPTPASAQSSPVFPRAGDDALLDLRERLQRFRPVPQLDGPAFAGSELGVGPALLERLVEHWRDRFDWRAQESRLAALPWRQTERATVPVRAIVAEVPDAPVVLLLHGWPDSVLRFERLLPLLDDLTVVAPALPGYPFAAAADPAGLPPTAMADAVAAAMAEFGFDRYVVSAGDVGCDVAEALAARHPSAVSALHLTDVSQRHFLDAGPELLDDLDDEERAYVEHGRRWQAAEGGYMHEQSTRPWTLAAGLGDSPAGLAAWIVEKLVRWTDSDGRLENAFTLDEALTWVSAYWFSGAIGTSFAPYAANDPKDWPRIQAPTVFTVFPHDLVNAPRRFASRFFEVADWREYARGGHFAAWEQPADYAWGIRRALELAQG</sequence>
<keyword evidence="8" id="KW-1185">Reference proteome</keyword>
<dbReference type="InterPro" id="IPR000639">
    <property type="entry name" value="Epox_hydrolase-like"/>
</dbReference>
<evidence type="ECO:0000256" key="3">
    <source>
        <dbReference type="ARBA" id="ARBA00022801"/>
    </source>
</evidence>
<dbReference type="GO" id="GO:0097176">
    <property type="term" value="P:epoxide metabolic process"/>
    <property type="evidence" value="ECO:0007669"/>
    <property type="project" value="TreeGrafter"/>
</dbReference>
<dbReference type="Proteomes" id="UP000549913">
    <property type="component" value="Unassembled WGS sequence"/>
</dbReference>
<dbReference type="GO" id="GO:0004301">
    <property type="term" value="F:epoxide hydrolase activity"/>
    <property type="evidence" value="ECO:0007669"/>
    <property type="project" value="TreeGrafter"/>
</dbReference>
<evidence type="ECO:0000313" key="8">
    <source>
        <dbReference type="Proteomes" id="UP000549913"/>
    </source>
</evidence>
<keyword evidence="2" id="KW-0058">Aromatic hydrocarbons catabolism</keyword>
<feature type="compositionally biased region" description="Polar residues" evidence="5">
    <location>
        <begin position="1"/>
        <end position="17"/>
    </location>
</feature>
<proteinExistence type="inferred from homology"/>
<name>A0A852STD4_9MICO</name>
<organism evidence="7 8">
    <name type="scientific">Herbiconiux flava</name>
    <dbReference type="NCBI Taxonomy" id="881268"/>
    <lineage>
        <taxon>Bacteria</taxon>
        <taxon>Bacillati</taxon>
        <taxon>Actinomycetota</taxon>
        <taxon>Actinomycetes</taxon>
        <taxon>Micrococcales</taxon>
        <taxon>Microbacteriaceae</taxon>
        <taxon>Herbiconiux</taxon>
    </lineage>
</organism>
<gene>
    <name evidence="7" type="ORF">BJ984_003153</name>
</gene>
<feature type="domain" description="Epoxide hydrolase N-terminal" evidence="6">
    <location>
        <begin position="24"/>
        <end position="121"/>
    </location>
</feature>
<evidence type="ECO:0000259" key="6">
    <source>
        <dbReference type="Pfam" id="PF06441"/>
    </source>
</evidence>
<evidence type="ECO:0000256" key="1">
    <source>
        <dbReference type="ARBA" id="ARBA00010088"/>
    </source>
</evidence>
<dbReference type="InterPro" id="IPR029058">
    <property type="entry name" value="AB_hydrolase_fold"/>
</dbReference>
<evidence type="ECO:0000256" key="2">
    <source>
        <dbReference type="ARBA" id="ARBA00022797"/>
    </source>
</evidence>
<feature type="active site" description="Proton acceptor" evidence="4">
    <location>
        <position position="359"/>
    </location>
</feature>
<dbReference type="Gene3D" id="3.40.50.1820">
    <property type="entry name" value="alpha/beta hydrolase"/>
    <property type="match status" value="1"/>
</dbReference>
<dbReference type="AlphaFoldDB" id="A0A852STD4"/>
<dbReference type="SUPFAM" id="SSF53474">
    <property type="entry name" value="alpha/beta-Hydrolases"/>
    <property type="match status" value="1"/>
</dbReference>
<comment type="similarity">
    <text evidence="1">Belongs to the peptidase S33 family.</text>
</comment>
<dbReference type="PIRSF" id="PIRSF001112">
    <property type="entry name" value="Epoxide_hydrolase"/>
    <property type="match status" value="1"/>
</dbReference>
<dbReference type="InterPro" id="IPR016292">
    <property type="entry name" value="Epoxide_hydrolase"/>
</dbReference>